<feature type="domain" description="Peptidase S49" evidence="6">
    <location>
        <begin position="132"/>
        <end position="283"/>
    </location>
</feature>
<evidence type="ECO:0000256" key="4">
    <source>
        <dbReference type="ARBA" id="ARBA00022825"/>
    </source>
</evidence>
<keyword evidence="8" id="KW-1185">Reference proteome</keyword>
<reference evidence="7 8" key="1">
    <citation type="submission" date="2018-08" db="EMBL/GenBank/DDBJ databases">
        <title>Bacillus jemisoniae sp. nov., Bacillus chryseoplanitiae sp. nov., Bacillus resnikiae sp. nov., and Bacillus frankliniae sp. nov., isolated from Viking spacecraft and associated surfaces.</title>
        <authorList>
            <person name="Seuylemezian A."/>
            <person name="Vaishampayan P."/>
        </authorList>
    </citation>
    <scope>NUCLEOTIDE SEQUENCE [LARGE SCALE GENOMIC DNA]</scope>
    <source>
        <strain evidence="7 8">MA001</strain>
    </source>
</reference>
<evidence type="ECO:0000256" key="5">
    <source>
        <dbReference type="SAM" id="SignalP"/>
    </source>
</evidence>
<proteinExistence type="inferred from homology"/>
<evidence type="ECO:0000256" key="3">
    <source>
        <dbReference type="ARBA" id="ARBA00022801"/>
    </source>
</evidence>
<protein>
    <submittedName>
        <fullName evidence="7">Signal peptide peptidase SppA</fullName>
    </submittedName>
</protein>
<evidence type="ECO:0000256" key="2">
    <source>
        <dbReference type="ARBA" id="ARBA00022670"/>
    </source>
</evidence>
<gene>
    <name evidence="7" type="primary">sppA</name>
    <name evidence="7" type="ORF">D1953_09085</name>
</gene>
<sequence>MNGKRWAALGIAALLFFVSIGVSAATFFFSADTKSVFEDLFATGESSFYEEVVEGDDVFNKIAIFDVEGTILDTGEDYSIFGAGSTYNHRSFLKKLDMAAEDETIKGIILRVNSPGGGVLESAEIYDEILALKETGKPVYVSMGSMAASGGYYISAPADKIYASNETLTGSLGVIMQGYNYEKLAEKYGVEFETIKSGPYKDIMSPTREMTAEERKILQSMVDNMYNEFVRVIAQGRGMSEKEVRKLADGRIYDGRQAKQVALVDEIGRLDDVIAGIKTDLKLKDAQVIRYTDEANLSSFLSMSAQKVMGVDAETAVLTKVLTSSNSPRLMYLYAE</sequence>
<keyword evidence="3" id="KW-0378">Hydrolase</keyword>
<dbReference type="PANTHER" id="PTHR42987:SF7">
    <property type="entry name" value="SIGNAL PEPTIDE PEPTIDASE SPPA-RELATED"/>
    <property type="match status" value="1"/>
</dbReference>
<evidence type="ECO:0000313" key="8">
    <source>
        <dbReference type="Proteomes" id="UP000266016"/>
    </source>
</evidence>
<dbReference type="CDD" id="cd07023">
    <property type="entry name" value="S49_Sppa_N_C"/>
    <property type="match status" value="1"/>
</dbReference>
<feature type="signal peptide" evidence="5">
    <location>
        <begin position="1"/>
        <end position="24"/>
    </location>
</feature>
<dbReference type="InterPro" id="IPR047272">
    <property type="entry name" value="S49_SppA_C"/>
</dbReference>
<dbReference type="InterPro" id="IPR002142">
    <property type="entry name" value="Peptidase_S49"/>
</dbReference>
<feature type="chain" id="PRO_5017475726" evidence="5">
    <location>
        <begin position="25"/>
        <end position="336"/>
    </location>
</feature>
<accession>A0A398BFZ0</accession>
<comment type="caution">
    <text evidence="7">The sequence shown here is derived from an EMBL/GenBank/DDBJ whole genome shotgun (WGS) entry which is preliminary data.</text>
</comment>
<keyword evidence="5" id="KW-0732">Signal</keyword>
<dbReference type="RefSeq" id="WP_119116863.1">
    <property type="nucleotide sequence ID" value="NZ_QWVS01000015.1"/>
</dbReference>
<dbReference type="GO" id="GO:0006508">
    <property type="term" value="P:proteolysis"/>
    <property type="evidence" value="ECO:0007669"/>
    <property type="project" value="UniProtKB-KW"/>
</dbReference>
<dbReference type="NCBIfam" id="TIGR00706">
    <property type="entry name" value="SppA_dom"/>
    <property type="match status" value="1"/>
</dbReference>
<dbReference type="Proteomes" id="UP000266016">
    <property type="component" value="Unassembled WGS sequence"/>
</dbReference>
<dbReference type="Pfam" id="PF01343">
    <property type="entry name" value="Peptidase_S49"/>
    <property type="match status" value="1"/>
</dbReference>
<dbReference type="SUPFAM" id="SSF52096">
    <property type="entry name" value="ClpP/crotonase"/>
    <property type="match status" value="1"/>
</dbReference>
<dbReference type="InterPro" id="IPR004635">
    <property type="entry name" value="Pept_S49_SppA"/>
</dbReference>
<dbReference type="AlphaFoldDB" id="A0A398BFZ0"/>
<evidence type="ECO:0000259" key="6">
    <source>
        <dbReference type="Pfam" id="PF01343"/>
    </source>
</evidence>
<keyword evidence="4" id="KW-0720">Serine protease</keyword>
<comment type="similarity">
    <text evidence="1">Belongs to the peptidase S49 family.</text>
</comment>
<dbReference type="EMBL" id="QWVS01000015">
    <property type="protein sequence ID" value="RID86473.1"/>
    <property type="molecule type" value="Genomic_DNA"/>
</dbReference>
<dbReference type="InterPro" id="IPR029045">
    <property type="entry name" value="ClpP/crotonase-like_dom_sf"/>
</dbReference>
<organism evidence="7 8">
    <name type="scientific">Peribacillus asahii</name>
    <dbReference type="NCBI Taxonomy" id="228899"/>
    <lineage>
        <taxon>Bacteria</taxon>
        <taxon>Bacillati</taxon>
        <taxon>Bacillota</taxon>
        <taxon>Bacilli</taxon>
        <taxon>Bacillales</taxon>
        <taxon>Bacillaceae</taxon>
        <taxon>Peribacillus</taxon>
    </lineage>
</organism>
<dbReference type="GO" id="GO:0008236">
    <property type="term" value="F:serine-type peptidase activity"/>
    <property type="evidence" value="ECO:0007669"/>
    <property type="project" value="UniProtKB-KW"/>
</dbReference>
<name>A0A398BFZ0_9BACI</name>
<evidence type="ECO:0000256" key="1">
    <source>
        <dbReference type="ARBA" id="ARBA00008683"/>
    </source>
</evidence>
<dbReference type="Gene3D" id="3.90.226.10">
    <property type="entry name" value="2-enoyl-CoA Hydratase, Chain A, domain 1"/>
    <property type="match status" value="2"/>
</dbReference>
<evidence type="ECO:0000313" key="7">
    <source>
        <dbReference type="EMBL" id="RID86473.1"/>
    </source>
</evidence>
<dbReference type="PANTHER" id="PTHR42987">
    <property type="entry name" value="PEPTIDASE S49"/>
    <property type="match status" value="1"/>
</dbReference>
<keyword evidence="2" id="KW-0645">Protease</keyword>